<evidence type="ECO:0000313" key="2">
    <source>
        <dbReference type="Proteomes" id="UP000597459"/>
    </source>
</evidence>
<reference evidence="1" key="1">
    <citation type="submission" date="2019-11" db="EMBL/GenBank/DDBJ databases">
        <title>Description of new Acetobacter species.</title>
        <authorList>
            <person name="Cleenwerck I."/>
            <person name="Sombolestani A.S."/>
        </authorList>
    </citation>
    <scope>NUCLEOTIDE SEQUENCE</scope>
    <source>
        <strain evidence="1">LMG 1626</strain>
    </source>
</reference>
<proteinExistence type="predicted"/>
<name>A0A967EE34_9PROT</name>
<evidence type="ECO:0000313" key="1">
    <source>
        <dbReference type="EMBL" id="NHO54640.1"/>
    </source>
</evidence>
<keyword evidence="2" id="KW-1185">Reference proteome</keyword>
<dbReference type="EMBL" id="WOTH01000028">
    <property type="protein sequence ID" value="NHO54640.1"/>
    <property type="molecule type" value="Genomic_DNA"/>
</dbReference>
<accession>A0A967EE34</accession>
<organism evidence="1 2">
    <name type="scientific">Acetobacter estunensis</name>
    <dbReference type="NCBI Taxonomy" id="104097"/>
    <lineage>
        <taxon>Bacteria</taxon>
        <taxon>Pseudomonadati</taxon>
        <taxon>Pseudomonadota</taxon>
        <taxon>Alphaproteobacteria</taxon>
        <taxon>Acetobacterales</taxon>
        <taxon>Acetobacteraceae</taxon>
        <taxon>Acetobacter</taxon>
    </lineage>
</organism>
<comment type="caution">
    <text evidence="1">The sequence shown here is derived from an EMBL/GenBank/DDBJ whole genome shotgun (WGS) entry which is preliminary data.</text>
</comment>
<sequence length="108" mass="12181">MLTDCVAPQGLTEWDHFRPALSVAEYAVFYPRHDHYGSLPWGVYDLNGRLNARAALIQEKSNLGHGQEWIAASPRCSMDMPEIESAVYGGMIGLHYGHTLLELLPRLW</sequence>
<gene>
    <name evidence="1" type="ORF">GOB87_11900</name>
</gene>
<protein>
    <submittedName>
        <fullName evidence="1">Uncharacterized protein</fullName>
    </submittedName>
</protein>
<dbReference type="Proteomes" id="UP000597459">
    <property type="component" value="Unassembled WGS sequence"/>
</dbReference>
<dbReference type="RefSeq" id="WP_166317053.1">
    <property type="nucleotide sequence ID" value="NZ_WOTH01000028.1"/>
</dbReference>
<dbReference type="AlphaFoldDB" id="A0A967EE34"/>